<keyword evidence="3" id="KW-1185">Reference proteome</keyword>
<gene>
    <name evidence="2" type="ORF">SKAU_G00084640</name>
</gene>
<evidence type="ECO:0000313" key="2">
    <source>
        <dbReference type="EMBL" id="KAJ8368436.1"/>
    </source>
</evidence>
<organism evidence="2 3">
    <name type="scientific">Synaphobranchus kaupii</name>
    <name type="common">Kaup's arrowtooth eel</name>
    <dbReference type="NCBI Taxonomy" id="118154"/>
    <lineage>
        <taxon>Eukaryota</taxon>
        <taxon>Metazoa</taxon>
        <taxon>Chordata</taxon>
        <taxon>Craniata</taxon>
        <taxon>Vertebrata</taxon>
        <taxon>Euteleostomi</taxon>
        <taxon>Actinopterygii</taxon>
        <taxon>Neopterygii</taxon>
        <taxon>Teleostei</taxon>
        <taxon>Anguilliformes</taxon>
        <taxon>Synaphobranchidae</taxon>
        <taxon>Synaphobranchus</taxon>
    </lineage>
</organism>
<evidence type="ECO:0000313" key="3">
    <source>
        <dbReference type="Proteomes" id="UP001152622"/>
    </source>
</evidence>
<sequence>MSSPCTRLAGYDGTIGLCSAQVTVRRCTGRTPELSSTSQQENCGLSPESTLLGARHALRQGEGCALQHTTFHPISFTSALPHRVSYEKARPSLASRRFPRSGAGRVAAAHTEKRPTHQRGDNRGGLTSNLRVRAKRGGREARASRGPRASCAGVWPDTSEAERKVWRTRRHDGSQTDGRSGGRPVPPVEPRVRAAVPDAEGYGVPRPPAAARRRAPARTPEELALSRGPGEAINNVGRDGGNARGGGGGGRKRNRTRSRRVLHLADVNGGAERLAQHSGADSSFRRRRAARQP</sequence>
<protein>
    <submittedName>
        <fullName evidence="2">Uncharacterized protein</fullName>
    </submittedName>
</protein>
<accession>A0A9Q1FWC6</accession>
<feature type="compositionally biased region" description="Basic and acidic residues" evidence="1">
    <location>
        <begin position="110"/>
        <end position="122"/>
    </location>
</feature>
<dbReference type="AlphaFoldDB" id="A0A9Q1FWC6"/>
<evidence type="ECO:0000256" key="1">
    <source>
        <dbReference type="SAM" id="MobiDB-lite"/>
    </source>
</evidence>
<reference evidence="2" key="1">
    <citation type="journal article" date="2023" name="Science">
        <title>Genome structures resolve the early diversification of teleost fishes.</title>
        <authorList>
            <person name="Parey E."/>
            <person name="Louis A."/>
            <person name="Montfort J."/>
            <person name="Bouchez O."/>
            <person name="Roques C."/>
            <person name="Iampietro C."/>
            <person name="Lluch J."/>
            <person name="Castinel A."/>
            <person name="Donnadieu C."/>
            <person name="Desvignes T."/>
            <person name="Floi Bucao C."/>
            <person name="Jouanno E."/>
            <person name="Wen M."/>
            <person name="Mejri S."/>
            <person name="Dirks R."/>
            <person name="Jansen H."/>
            <person name="Henkel C."/>
            <person name="Chen W.J."/>
            <person name="Zahm M."/>
            <person name="Cabau C."/>
            <person name="Klopp C."/>
            <person name="Thompson A.W."/>
            <person name="Robinson-Rechavi M."/>
            <person name="Braasch I."/>
            <person name="Lecointre G."/>
            <person name="Bobe J."/>
            <person name="Postlethwait J.H."/>
            <person name="Berthelot C."/>
            <person name="Roest Crollius H."/>
            <person name="Guiguen Y."/>
        </authorList>
    </citation>
    <scope>NUCLEOTIDE SEQUENCE</scope>
    <source>
        <strain evidence="2">WJC10195</strain>
    </source>
</reference>
<name>A0A9Q1FWC6_SYNKA</name>
<proteinExistence type="predicted"/>
<dbReference type="Proteomes" id="UP001152622">
    <property type="component" value="Chromosome 3"/>
</dbReference>
<feature type="region of interest" description="Disordered" evidence="1">
    <location>
        <begin position="98"/>
        <end position="293"/>
    </location>
</feature>
<dbReference type="EMBL" id="JAINUF010000003">
    <property type="protein sequence ID" value="KAJ8368436.1"/>
    <property type="molecule type" value="Genomic_DNA"/>
</dbReference>
<comment type="caution">
    <text evidence="2">The sequence shown here is derived from an EMBL/GenBank/DDBJ whole genome shotgun (WGS) entry which is preliminary data.</text>
</comment>
<feature type="compositionally biased region" description="Gly residues" evidence="1">
    <location>
        <begin position="238"/>
        <end position="249"/>
    </location>
</feature>
<feature type="compositionally biased region" description="Basic residues" evidence="1">
    <location>
        <begin position="250"/>
        <end position="262"/>
    </location>
</feature>